<reference evidence="2" key="1">
    <citation type="submission" date="2022-09" db="EMBL/GenBank/DDBJ databases">
        <title>Diverse halophilic archaea isolated from saline environments.</title>
        <authorList>
            <person name="Cui H.-L."/>
        </authorList>
    </citation>
    <scope>NUCLEOTIDE SEQUENCE</scope>
    <source>
        <strain evidence="2">ZS-35-S2</strain>
    </source>
</reference>
<feature type="compositionally biased region" description="Basic and acidic residues" evidence="1">
    <location>
        <begin position="153"/>
        <end position="166"/>
    </location>
</feature>
<dbReference type="Proteomes" id="UP001057580">
    <property type="component" value="Chromosome"/>
</dbReference>
<evidence type="ECO:0000313" key="2">
    <source>
        <dbReference type="EMBL" id="UWM53345.1"/>
    </source>
</evidence>
<accession>A0A9E7R0C4</accession>
<dbReference type="EMBL" id="CP104003">
    <property type="protein sequence ID" value="UWM53345.1"/>
    <property type="molecule type" value="Genomic_DNA"/>
</dbReference>
<dbReference type="GeneID" id="74943656"/>
<dbReference type="Gene3D" id="2.130.10.10">
    <property type="entry name" value="YVTN repeat-like/Quinoprotein amine dehydrogenase"/>
    <property type="match status" value="1"/>
</dbReference>
<gene>
    <name evidence="2" type="ORF">N0B31_14500</name>
</gene>
<protein>
    <submittedName>
        <fullName evidence="2">PQQ-binding-like beta-propeller repeat protein</fullName>
    </submittedName>
</protein>
<keyword evidence="3" id="KW-1185">Reference proteome</keyword>
<dbReference type="InterPro" id="IPR011047">
    <property type="entry name" value="Quinoprotein_ADH-like_sf"/>
</dbReference>
<proteinExistence type="predicted"/>
<name>A0A9E7R0C4_9EURY</name>
<dbReference type="AlphaFoldDB" id="A0A9E7R0C4"/>
<dbReference type="KEGG" id="ssai:N0B31_14500"/>
<dbReference type="RefSeq" id="WP_260592339.1">
    <property type="nucleotide sequence ID" value="NZ_CP104003.1"/>
</dbReference>
<dbReference type="SUPFAM" id="SSF50998">
    <property type="entry name" value="Quinoprotein alcohol dehydrogenase-like"/>
    <property type="match status" value="1"/>
</dbReference>
<evidence type="ECO:0000256" key="1">
    <source>
        <dbReference type="SAM" id="MobiDB-lite"/>
    </source>
</evidence>
<dbReference type="InterPro" id="IPR015943">
    <property type="entry name" value="WD40/YVTN_repeat-like_dom_sf"/>
</dbReference>
<organism evidence="2 3">
    <name type="scientific">Salinirubellus salinus</name>
    <dbReference type="NCBI Taxonomy" id="1364945"/>
    <lineage>
        <taxon>Archaea</taxon>
        <taxon>Methanobacteriati</taxon>
        <taxon>Methanobacteriota</taxon>
        <taxon>Stenosarchaea group</taxon>
        <taxon>Halobacteria</taxon>
        <taxon>Halobacteriales</taxon>
        <taxon>Natronomonadaceae</taxon>
        <taxon>Salinirubellus</taxon>
    </lineage>
</organism>
<feature type="region of interest" description="Disordered" evidence="1">
    <location>
        <begin position="147"/>
        <end position="188"/>
    </location>
</feature>
<sequence>MFTFTVGPGDRETRDGVLNAFDSANGSRLWEFRTANVYSGPLPPLVVGDAVLVVGDPDETTYDNAVYVVDAASGSLRTQFGIHVDVGTAAPVVLDDNSVGQGYLSAYTGTTQCSTSGGGGGTVHTLMIAANGPTDYVLTVDGTLDPDTVGGDFRAEGSDDTPERNADGTLTASGGTGPAENPGGANFHGDRFLLTGSVDRLDLSKADSSYEVNVYLDERLVSPADVLQLSG</sequence>
<evidence type="ECO:0000313" key="3">
    <source>
        <dbReference type="Proteomes" id="UP001057580"/>
    </source>
</evidence>